<dbReference type="AlphaFoldDB" id="G0M7Z1"/>
<evidence type="ECO:0000313" key="1">
    <source>
        <dbReference type="EMBL" id="EGT29936.1"/>
    </source>
</evidence>
<sequence>MTVSNLLDSFFKISSFAFSKNVRNFQSIFGDVLLDYIFGDPVKYTSVSFFSSSYDVSCFRQPTWKGMIPADSPCNKFIVEVSFEHIFSIPVEVLAIS</sequence>
<protein>
    <submittedName>
        <fullName evidence="1">Uncharacterized protein</fullName>
    </submittedName>
</protein>
<evidence type="ECO:0000313" key="2">
    <source>
        <dbReference type="Proteomes" id="UP000008068"/>
    </source>
</evidence>
<name>G0M7Z1_CAEBE</name>
<dbReference type="HOGENOM" id="CLU_2348513_0_0_1"/>
<keyword evidence="2" id="KW-1185">Reference proteome</keyword>
<gene>
    <name evidence="1" type="ORF">CAEBREN_22471</name>
</gene>
<proteinExistence type="predicted"/>
<reference evidence="2" key="1">
    <citation type="submission" date="2011-07" db="EMBL/GenBank/DDBJ databases">
        <authorList>
            <consortium name="Caenorhabditis brenneri Sequencing and Analysis Consortium"/>
            <person name="Wilson R.K."/>
        </authorList>
    </citation>
    <scope>NUCLEOTIDE SEQUENCE [LARGE SCALE GENOMIC DNA]</scope>
    <source>
        <strain evidence="2">PB2801</strain>
    </source>
</reference>
<dbReference type="EMBL" id="GL379786">
    <property type="protein sequence ID" value="EGT29936.1"/>
    <property type="molecule type" value="Genomic_DNA"/>
</dbReference>
<dbReference type="InParanoid" id="G0M7Z1"/>
<dbReference type="Proteomes" id="UP000008068">
    <property type="component" value="Unassembled WGS sequence"/>
</dbReference>
<organism evidence="2">
    <name type="scientific">Caenorhabditis brenneri</name>
    <name type="common">Nematode worm</name>
    <dbReference type="NCBI Taxonomy" id="135651"/>
    <lineage>
        <taxon>Eukaryota</taxon>
        <taxon>Metazoa</taxon>
        <taxon>Ecdysozoa</taxon>
        <taxon>Nematoda</taxon>
        <taxon>Chromadorea</taxon>
        <taxon>Rhabditida</taxon>
        <taxon>Rhabditina</taxon>
        <taxon>Rhabditomorpha</taxon>
        <taxon>Rhabditoidea</taxon>
        <taxon>Rhabditidae</taxon>
        <taxon>Peloderinae</taxon>
        <taxon>Caenorhabditis</taxon>
    </lineage>
</organism>
<accession>G0M7Z1</accession>